<dbReference type="SMART" id="SM00346">
    <property type="entry name" value="HTH_ICLR"/>
    <property type="match status" value="1"/>
</dbReference>
<dbReference type="GO" id="GO:0003677">
    <property type="term" value="F:DNA binding"/>
    <property type="evidence" value="ECO:0007669"/>
    <property type="project" value="UniProtKB-KW"/>
</dbReference>
<dbReference type="InterPro" id="IPR014757">
    <property type="entry name" value="Tscrpt_reg_IclR_C"/>
</dbReference>
<keyword evidence="2" id="KW-0238">DNA-binding</keyword>
<dbReference type="InterPro" id="IPR029016">
    <property type="entry name" value="GAF-like_dom_sf"/>
</dbReference>
<dbReference type="InterPro" id="IPR036388">
    <property type="entry name" value="WH-like_DNA-bd_sf"/>
</dbReference>
<keyword evidence="7" id="KW-1185">Reference proteome</keyword>
<feature type="domain" description="HTH iclR-type" evidence="4">
    <location>
        <begin position="11"/>
        <end position="70"/>
    </location>
</feature>
<dbReference type="InterPro" id="IPR011991">
    <property type="entry name" value="ArsR-like_HTH"/>
</dbReference>
<keyword evidence="3" id="KW-0804">Transcription</keyword>
<dbReference type="SUPFAM" id="SSF55781">
    <property type="entry name" value="GAF domain-like"/>
    <property type="match status" value="1"/>
</dbReference>
<dbReference type="AlphaFoldDB" id="A0AAV3UPL7"/>
<dbReference type="InterPro" id="IPR050707">
    <property type="entry name" value="HTH_MetabolicPath_Reg"/>
</dbReference>
<sequence length="255" mass="28361">MGNNANETNLVKSDETLFAIIEQLRESDGAGVTELAKQLDMAKSSIHKHLHTMVKHGYVVKRNDTYHIGLQFLNFGEYVRDSYDIYHASKSKIHELAERTGEMVWLIIPENGLGWFLYGEKGDSGISEESIVGSWTYLHNNSGGKAILANLPSEQIDNIIDQHGLPTKTENTITDLNTLRTELENIRERGYAVNQGEDIAGIHAVGVPLISDGEIQGALSIAGAAHRFKRDQREQKLAEYLITAADDIEVNLAYQ</sequence>
<dbReference type="InterPro" id="IPR005471">
    <property type="entry name" value="Tscrpt_reg_IclR_N"/>
</dbReference>
<dbReference type="PROSITE" id="PS51078">
    <property type="entry name" value="ICLR_ED"/>
    <property type="match status" value="1"/>
</dbReference>
<dbReference type="Gene3D" id="3.30.450.40">
    <property type="match status" value="1"/>
</dbReference>
<keyword evidence="1" id="KW-0805">Transcription regulation</keyword>
<evidence type="ECO:0000259" key="5">
    <source>
        <dbReference type="PROSITE" id="PS51078"/>
    </source>
</evidence>
<evidence type="ECO:0000259" key="4">
    <source>
        <dbReference type="PROSITE" id="PS51077"/>
    </source>
</evidence>
<dbReference type="EMBL" id="BAABKX010000019">
    <property type="protein sequence ID" value="GAA5060747.1"/>
    <property type="molecule type" value="Genomic_DNA"/>
</dbReference>
<organism evidence="6 7">
    <name type="scientific">Haladaptatus pallidirubidus</name>
    <dbReference type="NCBI Taxonomy" id="1008152"/>
    <lineage>
        <taxon>Archaea</taxon>
        <taxon>Methanobacteriati</taxon>
        <taxon>Methanobacteriota</taxon>
        <taxon>Stenosarchaea group</taxon>
        <taxon>Halobacteria</taxon>
        <taxon>Halobacteriales</taxon>
        <taxon>Haladaptataceae</taxon>
        <taxon>Haladaptatus</taxon>
    </lineage>
</organism>
<comment type="caution">
    <text evidence="6">The sequence shown here is derived from an EMBL/GenBank/DDBJ whole genome shotgun (WGS) entry which is preliminary data.</text>
</comment>
<reference evidence="6 7" key="1">
    <citation type="journal article" date="2019" name="Int. J. Syst. Evol. Microbiol.">
        <title>The Global Catalogue of Microorganisms (GCM) 10K type strain sequencing project: providing services to taxonomists for standard genome sequencing and annotation.</title>
        <authorList>
            <consortium name="The Broad Institute Genomics Platform"/>
            <consortium name="The Broad Institute Genome Sequencing Center for Infectious Disease"/>
            <person name="Wu L."/>
            <person name="Ma J."/>
        </authorList>
    </citation>
    <scope>NUCLEOTIDE SEQUENCE [LARGE SCALE GENOMIC DNA]</scope>
    <source>
        <strain evidence="6 7">JCM 17504</strain>
    </source>
</reference>
<evidence type="ECO:0000256" key="3">
    <source>
        <dbReference type="ARBA" id="ARBA00023163"/>
    </source>
</evidence>
<protein>
    <submittedName>
        <fullName evidence="6">IclR family transcriptional regulator</fullName>
    </submittedName>
</protein>
<dbReference type="Pfam" id="PF01614">
    <property type="entry name" value="IclR_C"/>
    <property type="match status" value="1"/>
</dbReference>
<dbReference type="PANTHER" id="PTHR30136:SF35">
    <property type="entry name" value="HTH-TYPE TRANSCRIPTIONAL REGULATOR RV1719"/>
    <property type="match status" value="1"/>
</dbReference>
<dbReference type="GO" id="GO:0003700">
    <property type="term" value="F:DNA-binding transcription factor activity"/>
    <property type="evidence" value="ECO:0007669"/>
    <property type="project" value="TreeGrafter"/>
</dbReference>
<dbReference type="PROSITE" id="PS51077">
    <property type="entry name" value="HTH_ICLR"/>
    <property type="match status" value="1"/>
</dbReference>
<dbReference type="SUPFAM" id="SSF46785">
    <property type="entry name" value="Winged helix' DNA-binding domain"/>
    <property type="match status" value="1"/>
</dbReference>
<evidence type="ECO:0000256" key="1">
    <source>
        <dbReference type="ARBA" id="ARBA00023015"/>
    </source>
</evidence>
<evidence type="ECO:0000256" key="2">
    <source>
        <dbReference type="ARBA" id="ARBA00023125"/>
    </source>
</evidence>
<accession>A0AAV3UPL7</accession>
<dbReference type="InterPro" id="IPR036390">
    <property type="entry name" value="WH_DNA-bd_sf"/>
</dbReference>
<dbReference type="CDD" id="cd00090">
    <property type="entry name" value="HTH_ARSR"/>
    <property type="match status" value="1"/>
</dbReference>
<dbReference type="GO" id="GO:0045892">
    <property type="term" value="P:negative regulation of DNA-templated transcription"/>
    <property type="evidence" value="ECO:0007669"/>
    <property type="project" value="TreeGrafter"/>
</dbReference>
<gene>
    <name evidence="6" type="ORF">GCM10025751_46230</name>
</gene>
<dbReference type="PANTHER" id="PTHR30136">
    <property type="entry name" value="HELIX-TURN-HELIX TRANSCRIPTIONAL REGULATOR, ICLR FAMILY"/>
    <property type="match status" value="1"/>
</dbReference>
<feature type="domain" description="IclR-ED" evidence="5">
    <location>
        <begin position="71"/>
        <end position="254"/>
    </location>
</feature>
<dbReference type="Pfam" id="PF09339">
    <property type="entry name" value="HTH_IclR"/>
    <property type="match status" value="1"/>
</dbReference>
<evidence type="ECO:0000313" key="6">
    <source>
        <dbReference type="EMBL" id="GAA5060747.1"/>
    </source>
</evidence>
<dbReference type="Gene3D" id="1.10.10.10">
    <property type="entry name" value="Winged helix-like DNA-binding domain superfamily/Winged helix DNA-binding domain"/>
    <property type="match status" value="1"/>
</dbReference>
<evidence type="ECO:0000313" key="7">
    <source>
        <dbReference type="Proteomes" id="UP001501729"/>
    </source>
</evidence>
<dbReference type="Proteomes" id="UP001501729">
    <property type="component" value="Unassembled WGS sequence"/>
</dbReference>
<name>A0AAV3UPL7_9EURY</name>
<dbReference type="GeneID" id="68615613"/>
<dbReference type="RefSeq" id="WP_227777478.1">
    <property type="nucleotide sequence ID" value="NZ_BAABKX010000019.1"/>
</dbReference>
<proteinExistence type="predicted"/>